<sequence length="252" mass="27493">MSNLPRVTLNVDCGEGYYRWDLGPDAEIIPHVDLVNIACGFHAGDHQTMLRTVREAIKHNVGIGAHPGLDDIKGFGRRKFDITTDEVYSLALYQLGALKAITEGDGGKVGHVKPHGMLYFILRDNEDCMRAFMRAQTAVFKTSIPFFGLGGTVHEKVCKELGVPFVPEVFCDIDYTSGGTLLGVPQSNPATPESAAGKIRQMLTSQETFDIDGNALPMPVTTGQFTICMHSDLKTALDNIKAVRVVLNELAK</sequence>
<keyword evidence="2" id="KW-1185">Reference proteome</keyword>
<dbReference type="Pfam" id="PF03746">
    <property type="entry name" value="LamB_YcsF"/>
    <property type="match status" value="1"/>
</dbReference>
<dbReference type="Gene3D" id="3.20.20.370">
    <property type="entry name" value="Glycoside hydrolase/deacetylase"/>
    <property type="match status" value="1"/>
</dbReference>
<dbReference type="InterPro" id="IPR005501">
    <property type="entry name" value="LamB/YcsF/PxpA-like"/>
</dbReference>
<dbReference type="PANTHER" id="PTHR30292">
    <property type="entry name" value="UNCHARACTERIZED PROTEIN YBGL-RELATED"/>
    <property type="match status" value="1"/>
</dbReference>
<dbReference type="AlphaFoldDB" id="A0AAD9CYS1"/>
<comment type="caution">
    <text evidence="1">The sequence shown here is derived from an EMBL/GenBank/DDBJ whole genome shotgun (WGS) entry which is preliminary data.</text>
</comment>
<dbReference type="SUPFAM" id="SSF88713">
    <property type="entry name" value="Glycoside hydrolase/deacetylase"/>
    <property type="match status" value="1"/>
</dbReference>
<evidence type="ECO:0000313" key="1">
    <source>
        <dbReference type="EMBL" id="KAK1923917.1"/>
    </source>
</evidence>
<protein>
    <recommendedName>
        <fullName evidence="3">Lactam utilization protein lamB</fullName>
    </recommendedName>
</protein>
<evidence type="ECO:0008006" key="3">
    <source>
        <dbReference type="Google" id="ProtNLM"/>
    </source>
</evidence>
<dbReference type="Proteomes" id="UP001182556">
    <property type="component" value="Unassembled WGS sequence"/>
</dbReference>
<dbReference type="PANTHER" id="PTHR30292:SF0">
    <property type="entry name" value="5-OXOPROLINASE SUBUNIT A"/>
    <property type="match status" value="1"/>
</dbReference>
<gene>
    <name evidence="1" type="ORF">DB88DRAFT_488455</name>
</gene>
<organism evidence="1 2">
    <name type="scientific">Papiliotrema laurentii</name>
    <name type="common">Cryptococcus laurentii</name>
    <dbReference type="NCBI Taxonomy" id="5418"/>
    <lineage>
        <taxon>Eukaryota</taxon>
        <taxon>Fungi</taxon>
        <taxon>Dikarya</taxon>
        <taxon>Basidiomycota</taxon>
        <taxon>Agaricomycotina</taxon>
        <taxon>Tremellomycetes</taxon>
        <taxon>Tremellales</taxon>
        <taxon>Rhynchogastremaceae</taxon>
        <taxon>Papiliotrema</taxon>
    </lineage>
</organism>
<reference evidence="1" key="1">
    <citation type="submission" date="2023-02" db="EMBL/GenBank/DDBJ databases">
        <title>Identification and recombinant expression of a fungal hydrolase from Papiliotrema laurentii that hydrolyzes apple cutin and clears colloidal polyester polyurethane.</title>
        <authorList>
            <consortium name="DOE Joint Genome Institute"/>
            <person name="Roman V.A."/>
            <person name="Bojanowski C."/>
            <person name="Crable B.R."/>
            <person name="Wagner D.N."/>
            <person name="Hung C.S."/>
            <person name="Nadeau L.J."/>
            <person name="Schratz L."/>
            <person name="Haridas S."/>
            <person name="Pangilinan J."/>
            <person name="Lipzen A."/>
            <person name="Na H."/>
            <person name="Yan M."/>
            <person name="Ng V."/>
            <person name="Grigoriev I.V."/>
            <person name="Spatafora J.W."/>
            <person name="Barlow D."/>
            <person name="Biffinger J."/>
            <person name="Kelley-Loughnane N."/>
            <person name="Varaljay V.A."/>
            <person name="Crookes-Goodson W.J."/>
        </authorList>
    </citation>
    <scope>NUCLEOTIDE SEQUENCE</scope>
    <source>
        <strain evidence="1">5307AH</strain>
    </source>
</reference>
<evidence type="ECO:0000313" key="2">
    <source>
        <dbReference type="Proteomes" id="UP001182556"/>
    </source>
</evidence>
<dbReference type="EMBL" id="JAODAN010000005">
    <property type="protein sequence ID" value="KAK1923917.1"/>
    <property type="molecule type" value="Genomic_DNA"/>
</dbReference>
<proteinExistence type="predicted"/>
<name>A0AAD9CYS1_PAPLA</name>
<dbReference type="InterPro" id="IPR011330">
    <property type="entry name" value="Glyco_hydro/deAcase_b/a-brl"/>
</dbReference>
<accession>A0AAD9CYS1</accession>
<dbReference type="GO" id="GO:0005975">
    <property type="term" value="P:carbohydrate metabolic process"/>
    <property type="evidence" value="ECO:0007669"/>
    <property type="project" value="InterPro"/>
</dbReference>